<evidence type="ECO:0000259" key="3">
    <source>
        <dbReference type="Pfam" id="PF17753"/>
    </source>
</evidence>
<dbReference type="Pfam" id="PF17753">
    <property type="entry name" value="Ig_mannosidase"/>
    <property type="match status" value="1"/>
</dbReference>
<dbReference type="InterPro" id="IPR013783">
    <property type="entry name" value="Ig-like_fold"/>
</dbReference>
<dbReference type="EMBL" id="CAWUHB010000048">
    <property type="protein sequence ID" value="CAK7229395.1"/>
    <property type="molecule type" value="Genomic_DNA"/>
</dbReference>
<dbReference type="SUPFAM" id="SSF49303">
    <property type="entry name" value="beta-Galactosidase/glucuronidase domain"/>
    <property type="match status" value="1"/>
</dbReference>
<keyword evidence="2" id="KW-0812">Transmembrane</keyword>
<organism evidence="4 5">
    <name type="scientific">Sporothrix curviconia</name>
    <dbReference type="NCBI Taxonomy" id="1260050"/>
    <lineage>
        <taxon>Eukaryota</taxon>
        <taxon>Fungi</taxon>
        <taxon>Dikarya</taxon>
        <taxon>Ascomycota</taxon>
        <taxon>Pezizomycotina</taxon>
        <taxon>Sordariomycetes</taxon>
        <taxon>Sordariomycetidae</taxon>
        <taxon>Ophiostomatales</taxon>
        <taxon>Ophiostomataceae</taxon>
        <taxon>Sporothrix</taxon>
    </lineage>
</organism>
<dbReference type="InterPro" id="IPR041625">
    <property type="entry name" value="Beta-mannosidase_Ig"/>
</dbReference>
<feature type="domain" description="Beta-mannosidase Ig-fold" evidence="3">
    <location>
        <begin position="9"/>
        <end position="59"/>
    </location>
</feature>
<name>A0ABP0CCL4_9PEZI</name>
<evidence type="ECO:0000256" key="2">
    <source>
        <dbReference type="SAM" id="Phobius"/>
    </source>
</evidence>
<evidence type="ECO:0000256" key="1">
    <source>
        <dbReference type="SAM" id="MobiDB-lite"/>
    </source>
</evidence>
<accession>A0ABP0CCL4</accession>
<protein>
    <recommendedName>
        <fullName evidence="3">Beta-mannosidase Ig-fold domain-containing protein</fullName>
    </recommendedName>
</protein>
<feature type="region of interest" description="Disordered" evidence="1">
    <location>
        <begin position="82"/>
        <end position="107"/>
    </location>
</feature>
<keyword evidence="2" id="KW-1133">Transmembrane helix</keyword>
<keyword evidence="2" id="KW-0472">Membrane</keyword>
<feature type="region of interest" description="Disordered" evidence="1">
    <location>
        <begin position="135"/>
        <end position="160"/>
    </location>
</feature>
<dbReference type="InterPro" id="IPR036156">
    <property type="entry name" value="Beta-gal/glucu_dom_sf"/>
</dbReference>
<comment type="caution">
    <text evidence="4">The sequence shown here is derived from an EMBL/GenBank/DDBJ whole genome shotgun (WGS) entry which is preliminary data.</text>
</comment>
<feature type="compositionally biased region" description="Acidic residues" evidence="1">
    <location>
        <begin position="149"/>
        <end position="160"/>
    </location>
</feature>
<evidence type="ECO:0000313" key="5">
    <source>
        <dbReference type="Proteomes" id="UP001642405"/>
    </source>
</evidence>
<sequence>MLLPNKLTGTVTVIAERPVKGFVFTEKADGVTFSDNGFDIMPGEVQLVFLNKKTRESAWPKLEYNYVGKDIWKDTVVEQQESRQVSQKVGQRQGQKDKEQRSQQKAQQKVTLAVLVAGALVVLVEATVSAAALDVGNSSLGHGGKEEGGNEEFDEADERR</sequence>
<keyword evidence="5" id="KW-1185">Reference proteome</keyword>
<dbReference type="Proteomes" id="UP001642405">
    <property type="component" value="Unassembled WGS sequence"/>
</dbReference>
<evidence type="ECO:0000313" key="4">
    <source>
        <dbReference type="EMBL" id="CAK7229395.1"/>
    </source>
</evidence>
<feature type="transmembrane region" description="Helical" evidence="2">
    <location>
        <begin position="110"/>
        <end position="133"/>
    </location>
</feature>
<dbReference type="Gene3D" id="2.60.40.10">
    <property type="entry name" value="Immunoglobulins"/>
    <property type="match status" value="1"/>
</dbReference>
<reference evidence="4 5" key="1">
    <citation type="submission" date="2024-01" db="EMBL/GenBank/DDBJ databases">
        <authorList>
            <person name="Allen C."/>
            <person name="Tagirdzhanova G."/>
        </authorList>
    </citation>
    <scope>NUCLEOTIDE SEQUENCE [LARGE SCALE GENOMIC DNA]</scope>
</reference>
<gene>
    <name evidence="4" type="ORF">SCUCBS95973_007208</name>
</gene>
<proteinExistence type="predicted"/>